<keyword evidence="2" id="KW-1185">Reference proteome</keyword>
<organism evidence="1 2">
    <name type="scientific">Blattamonas nauphoetae</name>
    <dbReference type="NCBI Taxonomy" id="2049346"/>
    <lineage>
        <taxon>Eukaryota</taxon>
        <taxon>Metamonada</taxon>
        <taxon>Preaxostyla</taxon>
        <taxon>Oxymonadida</taxon>
        <taxon>Blattamonas</taxon>
    </lineage>
</organism>
<evidence type="ECO:0000313" key="1">
    <source>
        <dbReference type="EMBL" id="KAK2958777.1"/>
    </source>
</evidence>
<name>A0ABQ9Y4W3_9EUKA</name>
<evidence type="ECO:0000313" key="2">
    <source>
        <dbReference type="Proteomes" id="UP001281761"/>
    </source>
</evidence>
<gene>
    <name evidence="1" type="ORF">BLNAU_6280</name>
</gene>
<protein>
    <submittedName>
        <fullName evidence="1">Uncharacterized protein</fullName>
    </submittedName>
</protein>
<dbReference type="Proteomes" id="UP001281761">
    <property type="component" value="Unassembled WGS sequence"/>
</dbReference>
<dbReference type="EMBL" id="JARBJD010000035">
    <property type="protein sequence ID" value="KAK2958777.1"/>
    <property type="molecule type" value="Genomic_DNA"/>
</dbReference>
<reference evidence="1 2" key="1">
    <citation type="journal article" date="2022" name="bioRxiv">
        <title>Genomics of Preaxostyla Flagellates Illuminates Evolutionary Transitions and the Path Towards Mitochondrial Loss.</title>
        <authorList>
            <person name="Novak L.V.F."/>
            <person name="Treitli S.C."/>
            <person name="Pyrih J."/>
            <person name="Halakuc P."/>
            <person name="Pipaliya S.V."/>
            <person name="Vacek V."/>
            <person name="Brzon O."/>
            <person name="Soukal P."/>
            <person name="Eme L."/>
            <person name="Dacks J.B."/>
            <person name="Karnkowska A."/>
            <person name="Elias M."/>
            <person name="Hampl V."/>
        </authorList>
    </citation>
    <scope>NUCLEOTIDE SEQUENCE [LARGE SCALE GENOMIC DNA]</scope>
    <source>
        <strain evidence="1">NAU3</strain>
        <tissue evidence="1">Gut</tissue>
    </source>
</reference>
<accession>A0ABQ9Y4W3</accession>
<proteinExistence type="predicted"/>
<comment type="caution">
    <text evidence="1">The sequence shown here is derived from an EMBL/GenBank/DDBJ whole genome shotgun (WGS) entry which is preliminary data.</text>
</comment>
<sequence length="1339" mass="149135">MGLPLQYHNDCKESFQWTILSSILRLTINFYAKLNDDSASVLQESILELLSQLFQWDFHGKIDSQQPTNPIVIVPDEWWGYLTPNLVEKIFAILRSTSNRSDFTTRAERLVQIFGSLSSSQPDKLATDSHRQFAVSLLKNILEEAERVSNRIMECLNTPVDPDNDDAALDTEDMFELTLSLSEALSTIFSNYSMNDFNTISQMFPDFWTKLAGFTTFCLTISNQVRTPDHLFTNIMNCWVSVVQMDVTDPQLPPLFGGLVTLFVQSYEPTTKRPMLVDEMNLVGKLCLSQPHLVLQFLYEQITGRYQEMQQLYQTMTSNPAALNPTDALEYTQHLSFLISLCTESMIRHETGEADSIPPQIAALYPSPPISDLPVSHALYQLFCKMCNDLQTILDSSNGDEEIISVFVNESLVIALFTFLNRWINAFVLLDRDKTDNPHFHTIYSLYSPDSTDVTMFILTILSTSFTFLSFFADTDSISTKILTVLDICVTNQSLCWHVTHSQNNVWLDWMQGTFNSLSPSDNAETPLQQKYRQIFSALSSKQKSQFVELAVKSTMGVGDSPGAVGQIFSQAHKNADSPNRNGMNVPAEYQQLYRCYSILSDLLTPVAHFVKSLFTFNPPPPIDLLLFRSIEILSKLVSSSGASLLTFNSSFLTNHQFPFDIHGFVSSFDSLLLQASDPQPLSLSLDDHLSGVCICNEKDLYGHLCQFMQHVSDSKNNPESLCRFAMQLALASIFVEQANSNITHYMSLHLALSIIAGLASAVSESVLEPCLSTFVSSLILPFLVFVGGCPTIPSLYPQTSPLFLRCFTPEMGTPFPFDPVRLLCCLVALPLPPTLLQNQSKQSVCHVSSLEQESFSTLLQVLSSQSSESLQAAFGSVQPDSEYTFYVGDTPLHVVLTDCVTNLQTAVHYSSNPASFSGIPLSLCLTSNATLMNQPFASPALFPVNVILPIALTHFTMNDLFKQTLSTISSFLTSINSFNSLSTHRLHQTLTTTFVKLVSHCLSHASIDENDRKSSDTFVELTDVLAEVTEHMCSRPVHSALTSNKFGAIFPLDFSPFLENGAGHPLLLPFSIDDSTEPSLDMVFTKHPDLTKAFTSNLPSFTRNLLTSFSSLIVLHLQEHLVYPSHLLSSLALTNHILSNMPNRFALLSPITQTAVFSLSTSVIETTYTSTAIVDSSSLRLAFEVLTNVASFYAVYLKRTQPGTPNMIREFHRSLAVLERLEPCLEVVLKAVFLGSIHESCWDAAMDTTLHLAECHPNKMTSLLANIMDFIGAQATTFKWNDQGSFGAQIQSIQTQLESGWASLQMNASVPPSKDNIQEFRSSFGPLFHNIREMAKMT</sequence>